<evidence type="ECO:0000259" key="9">
    <source>
        <dbReference type="PROSITE" id="PS51379"/>
    </source>
</evidence>
<evidence type="ECO:0000256" key="8">
    <source>
        <dbReference type="RuleBase" id="RU365098"/>
    </source>
</evidence>
<comment type="caution">
    <text evidence="10">The sequence shown here is derived from an EMBL/GenBank/DDBJ whole genome shotgun (WGS) entry which is preliminary data.</text>
</comment>
<dbReference type="Proteomes" id="UP000473325">
    <property type="component" value="Unassembled WGS sequence"/>
</dbReference>
<dbReference type="InterPro" id="IPR050294">
    <property type="entry name" value="RnfB_subfamily"/>
</dbReference>
<evidence type="ECO:0000256" key="6">
    <source>
        <dbReference type="ARBA" id="ARBA00023004"/>
    </source>
</evidence>
<keyword evidence="6 8" id="KW-0408">Iron</keyword>
<evidence type="ECO:0000256" key="4">
    <source>
        <dbReference type="ARBA" id="ARBA00022723"/>
    </source>
</evidence>
<accession>A0A6L7ETC7</accession>
<dbReference type="GO" id="GO:0051539">
    <property type="term" value="F:4 iron, 4 sulfur cluster binding"/>
    <property type="evidence" value="ECO:0007669"/>
    <property type="project" value="UniProtKB-UniRule"/>
</dbReference>
<dbReference type="AlphaFoldDB" id="A0A6L7ETC7"/>
<evidence type="ECO:0000256" key="1">
    <source>
        <dbReference type="ARBA" id="ARBA00001966"/>
    </source>
</evidence>
<comment type="function">
    <text evidence="8">Ferredoxins are iron-sulfur proteins that transfer electrons in a wide variety of metabolic reactions.</text>
</comment>
<keyword evidence="3 8" id="KW-0004">4Fe-4S</keyword>
<evidence type="ECO:0000313" key="11">
    <source>
        <dbReference type="Proteomes" id="UP000473325"/>
    </source>
</evidence>
<dbReference type="PRINTS" id="PR00354">
    <property type="entry name" value="7FE8SFRDOXIN"/>
</dbReference>
<keyword evidence="2 8" id="KW-0813">Transport</keyword>
<dbReference type="RefSeq" id="WP_160878504.1">
    <property type="nucleotide sequence ID" value="NZ_WUEK01000008.1"/>
</dbReference>
<evidence type="ECO:0000256" key="3">
    <source>
        <dbReference type="ARBA" id="ARBA00022485"/>
    </source>
</evidence>
<keyword evidence="11" id="KW-1185">Reference proteome</keyword>
<dbReference type="GO" id="GO:0051538">
    <property type="term" value="F:3 iron, 4 sulfur cluster binding"/>
    <property type="evidence" value="ECO:0007669"/>
    <property type="project" value="UniProtKB-UniRule"/>
</dbReference>
<keyword evidence="7 8" id="KW-0411">Iron-sulfur</keyword>
<keyword evidence="5 8" id="KW-0249">Electron transport</keyword>
<sequence length="113" mass="12188">MTYVIGANCIDEIDRSCIEVCPVDCIYVGDRKSYINSNECIDCGACEVECPVDAIFVDRKARKDPDLATFMEDSRAFFDAPLPGRDAPLGDPGGAQKVGDVGVDTTMVADWSA</sequence>
<name>A0A6L7ETC7_9ACTN</name>
<dbReference type="PROSITE" id="PS00198">
    <property type="entry name" value="4FE4S_FER_1"/>
    <property type="match status" value="1"/>
</dbReference>
<dbReference type="SUPFAM" id="SSF54862">
    <property type="entry name" value="4Fe-4S ferredoxins"/>
    <property type="match status" value="1"/>
</dbReference>
<gene>
    <name evidence="10" type="ORF">GRQ65_13490</name>
</gene>
<dbReference type="InterPro" id="IPR017896">
    <property type="entry name" value="4Fe4S_Fe-S-bd"/>
</dbReference>
<evidence type="ECO:0000256" key="7">
    <source>
        <dbReference type="ARBA" id="ARBA00023014"/>
    </source>
</evidence>
<dbReference type="GO" id="GO:0046872">
    <property type="term" value="F:metal ion binding"/>
    <property type="evidence" value="ECO:0007669"/>
    <property type="project" value="UniProtKB-UniRule"/>
</dbReference>
<evidence type="ECO:0000256" key="5">
    <source>
        <dbReference type="ARBA" id="ARBA00022982"/>
    </source>
</evidence>
<proteinExistence type="predicted"/>
<dbReference type="Pfam" id="PF00037">
    <property type="entry name" value="Fer4"/>
    <property type="match status" value="1"/>
</dbReference>
<comment type="cofactor">
    <cofactor evidence="8">
        <name>[3Fe-4S] cluster</name>
        <dbReference type="ChEBI" id="CHEBI:21137"/>
    </cofactor>
    <text evidence="8">Binds 1 [3Fe-4S] cluster.</text>
</comment>
<keyword evidence="4 8" id="KW-0479">Metal-binding</keyword>
<protein>
    <recommendedName>
        <fullName evidence="8">Ferredoxin</fullName>
    </recommendedName>
</protein>
<reference evidence="10 11" key="1">
    <citation type="submission" date="2019-12" db="EMBL/GenBank/DDBJ databases">
        <authorList>
            <person name="Kun Z."/>
        </authorList>
    </citation>
    <scope>NUCLEOTIDE SEQUENCE [LARGE SCALE GENOMIC DNA]</scope>
    <source>
        <strain evidence="10 11">YIM 123512</strain>
    </source>
</reference>
<dbReference type="PANTHER" id="PTHR42859">
    <property type="entry name" value="OXIDOREDUCTASE"/>
    <property type="match status" value="1"/>
</dbReference>
<dbReference type="Gene3D" id="3.30.70.20">
    <property type="match status" value="1"/>
</dbReference>
<keyword evidence="8" id="KW-0003">3Fe-4S</keyword>
<dbReference type="GO" id="GO:0009055">
    <property type="term" value="F:electron transfer activity"/>
    <property type="evidence" value="ECO:0007669"/>
    <property type="project" value="UniProtKB-UniRule"/>
</dbReference>
<dbReference type="InterPro" id="IPR017900">
    <property type="entry name" value="4Fe4S_Fe_S_CS"/>
</dbReference>
<dbReference type="InterPro" id="IPR000813">
    <property type="entry name" value="7Fe_ferredoxin"/>
</dbReference>
<dbReference type="EMBL" id="WUEK01000008">
    <property type="protein sequence ID" value="MXG90563.1"/>
    <property type="molecule type" value="Genomic_DNA"/>
</dbReference>
<feature type="domain" description="4Fe-4S ferredoxin-type" evidence="9">
    <location>
        <begin position="31"/>
        <end position="60"/>
    </location>
</feature>
<comment type="cofactor">
    <cofactor evidence="1 8">
        <name>[4Fe-4S] cluster</name>
        <dbReference type="ChEBI" id="CHEBI:49883"/>
    </cofactor>
</comment>
<dbReference type="PROSITE" id="PS51379">
    <property type="entry name" value="4FE4S_FER_2"/>
    <property type="match status" value="1"/>
</dbReference>
<evidence type="ECO:0000256" key="2">
    <source>
        <dbReference type="ARBA" id="ARBA00022448"/>
    </source>
</evidence>
<dbReference type="PANTHER" id="PTHR42859:SF2">
    <property type="entry name" value="FERREDOXIN"/>
    <property type="match status" value="1"/>
</dbReference>
<evidence type="ECO:0000313" key="10">
    <source>
        <dbReference type="EMBL" id="MXG90563.1"/>
    </source>
</evidence>
<organism evidence="10 11">
    <name type="scientific">Nocardioides flavescens</name>
    <dbReference type="NCBI Taxonomy" id="2691959"/>
    <lineage>
        <taxon>Bacteria</taxon>
        <taxon>Bacillati</taxon>
        <taxon>Actinomycetota</taxon>
        <taxon>Actinomycetes</taxon>
        <taxon>Propionibacteriales</taxon>
        <taxon>Nocardioidaceae</taxon>
        <taxon>Nocardioides</taxon>
    </lineage>
</organism>